<reference evidence="2" key="2">
    <citation type="submission" date="2020-09" db="EMBL/GenBank/DDBJ databases">
        <authorList>
            <person name="Sun Q."/>
            <person name="Ohkuma M."/>
        </authorList>
    </citation>
    <scope>NUCLEOTIDE SEQUENCE</scope>
    <source>
        <strain evidence="2">JCM 3086</strain>
    </source>
</reference>
<dbReference type="Proteomes" id="UP000657574">
    <property type="component" value="Unassembled WGS sequence"/>
</dbReference>
<evidence type="ECO:0000313" key="3">
    <source>
        <dbReference type="Proteomes" id="UP000657574"/>
    </source>
</evidence>
<accession>A0A917P0F1</accession>
<proteinExistence type="predicted"/>
<dbReference type="RefSeq" id="WP_189314540.1">
    <property type="nucleotide sequence ID" value="NZ_BMQA01000026.1"/>
</dbReference>
<organism evidence="2 3">
    <name type="scientific">Streptomyces brasiliensis</name>
    <dbReference type="NCBI Taxonomy" id="1954"/>
    <lineage>
        <taxon>Bacteria</taxon>
        <taxon>Bacillati</taxon>
        <taxon>Actinomycetota</taxon>
        <taxon>Actinomycetes</taxon>
        <taxon>Kitasatosporales</taxon>
        <taxon>Streptomycetaceae</taxon>
        <taxon>Streptomyces</taxon>
    </lineage>
</organism>
<sequence length="91" mass="9890">MWSWRGWVLLHASKQTDRHALRISLMGRTIRGREPVTGAVVGVARLFGAPAVGVLAGIAVGVSLRPAAFTWGWRLPGSRDRRPESSKCRGA</sequence>
<comment type="caution">
    <text evidence="2">The sequence shown here is derived from an EMBL/GenBank/DDBJ whole genome shotgun (WGS) entry which is preliminary data.</text>
</comment>
<gene>
    <name evidence="2" type="ORF">GCM10010121_061530</name>
</gene>
<reference evidence="2" key="1">
    <citation type="journal article" date="2014" name="Int. J. Syst. Evol. Microbiol.">
        <title>Complete genome sequence of Corynebacterium casei LMG S-19264T (=DSM 44701T), isolated from a smear-ripened cheese.</title>
        <authorList>
            <consortium name="US DOE Joint Genome Institute (JGI-PGF)"/>
            <person name="Walter F."/>
            <person name="Albersmeier A."/>
            <person name="Kalinowski J."/>
            <person name="Ruckert C."/>
        </authorList>
    </citation>
    <scope>NUCLEOTIDE SEQUENCE</scope>
    <source>
        <strain evidence="2">JCM 3086</strain>
    </source>
</reference>
<keyword evidence="1" id="KW-1133">Transmembrane helix</keyword>
<keyword evidence="1" id="KW-0812">Transmembrane</keyword>
<dbReference type="EMBL" id="BMQA01000026">
    <property type="protein sequence ID" value="GGJ42136.1"/>
    <property type="molecule type" value="Genomic_DNA"/>
</dbReference>
<evidence type="ECO:0000313" key="2">
    <source>
        <dbReference type="EMBL" id="GGJ42136.1"/>
    </source>
</evidence>
<name>A0A917P0F1_9ACTN</name>
<feature type="transmembrane region" description="Helical" evidence="1">
    <location>
        <begin position="51"/>
        <end position="73"/>
    </location>
</feature>
<protein>
    <submittedName>
        <fullName evidence="2">Uncharacterized protein</fullName>
    </submittedName>
</protein>
<keyword evidence="3" id="KW-1185">Reference proteome</keyword>
<keyword evidence="1" id="KW-0472">Membrane</keyword>
<evidence type="ECO:0000256" key="1">
    <source>
        <dbReference type="SAM" id="Phobius"/>
    </source>
</evidence>
<dbReference type="AlphaFoldDB" id="A0A917P0F1"/>